<gene>
    <name evidence="2" type="ORF">Acr_00g0029950</name>
</gene>
<dbReference type="EMBL" id="BJWL01000193">
    <property type="protein sequence ID" value="GFS33673.1"/>
    <property type="molecule type" value="Genomic_DNA"/>
</dbReference>
<keyword evidence="3" id="KW-1185">Reference proteome</keyword>
<protein>
    <submittedName>
        <fullName evidence="2">H[+]-ATPase 4</fullName>
    </submittedName>
</protein>
<evidence type="ECO:0000313" key="2">
    <source>
        <dbReference type="EMBL" id="GFS33673.1"/>
    </source>
</evidence>
<sequence length="60" mass="6376">MGVDICDAFKELTFVECPVLSLVVAYVVAQLIAALVAVYANWSFAAASEGILLGWDDLAL</sequence>
<evidence type="ECO:0000256" key="1">
    <source>
        <dbReference type="SAM" id="Phobius"/>
    </source>
</evidence>
<accession>A0A7J0DGL4</accession>
<dbReference type="Proteomes" id="UP000585474">
    <property type="component" value="Unassembled WGS sequence"/>
</dbReference>
<reference evidence="3" key="1">
    <citation type="submission" date="2019-07" db="EMBL/GenBank/DDBJ databases">
        <title>De Novo Assembly of kiwifruit Actinidia rufa.</title>
        <authorList>
            <person name="Sugita-Konishi S."/>
            <person name="Sato K."/>
            <person name="Mori E."/>
            <person name="Abe Y."/>
            <person name="Kisaki G."/>
            <person name="Hamano K."/>
            <person name="Suezawa K."/>
            <person name="Otani M."/>
            <person name="Fukuda T."/>
            <person name="Manabe T."/>
            <person name="Gomi K."/>
            <person name="Tabuchi M."/>
            <person name="Akimitsu K."/>
            <person name="Kataoka I."/>
        </authorList>
    </citation>
    <scope>NUCLEOTIDE SEQUENCE [LARGE SCALE GENOMIC DNA]</scope>
    <source>
        <strain evidence="3">cv. Fuchu</strain>
    </source>
</reference>
<evidence type="ECO:0000313" key="3">
    <source>
        <dbReference type="Proteomes" id="UP000585474"/>
    </source>
</evidence>
<keyword evidence="1" id="KW-1133">Transmembrane helix</keyword>
<organism evidence="2 3">
    <name type="scientific">Actinidia rufa</name>
    <dbReference type="NCBI Taxonomy" id="165716"/>
    <lineage>
        <taxon>Eukaryota</taxon>
        <taxon>Viridiplantae</taxon>
        <taxon>Streptophyta</taxon>
        <taxon>Embryophyta</taxon>
        <taxon>Tracheophyta</taxon>
        <taxon>Spermatophyta</taxon>
        <taxon>Magnoliopsida</taxon>
        <taxon>eudicotyledons</taxon>
        <taxon>Gunneridae</taxon>
        <taxon>Pentapetalae</taxon>
        <taxon>asterids</taxon>
        <taxon>Ericales</taxon>
        <taxon>Actinidiaceae</taxon>
        <taxon>Actinidia</taxon>
    </lineage>
</organism>
<name>A0A7J0DGL4_9ERIC</name>
<dbReference type="AlphaFoldDB" id="A0A7J0DGL4"/>
<feature type="transmembrane region" description="Helical" evidence="1">
    <location>
        <begin position="19"/>
        <end position="42"/>
    </location>
</feature>
<proteinExistence type="predicted"/>
<keyword evidence="1" id="KW-0472">Membrane</keyword>
<comment type="caution">
    <text evidence="2">The sequence shown here is derived from an EMBL/GenBank/DDBJ whole genome shotgun (WGS) entry which is preliminary data.</text>
</comment>
<keyword evidence="1" id="KW-0812">Transmembrane</keyword>